<keyword evidence="2" id="KW-1185">Reference proteome</keyword>
<dbReference type="Pfam" id="PF12796">
    <property type="entry name" value="Ank_2"/>
    <property type="match status" value="1"/>
</dbReference>
<evidence type="ECO:0000313" key="2">
    <source>
        <dbReference type="Proteomes" id="UP000023152"/>
    </source>
</evidence>
<dbReference type="InterPro" id="IPR036770">
    <property type="entry name" value="Ankyrin_rpt-contain_sf"/>
</dbReference>
<sequence>MFSSTSTDNPTSPRDEQRQDLTADLLQKFSEHLSPDDKARVERHLNMQDNELQKQWYLHRNISGLIKAAGESKQETEIRRATNKALGYLSTYEKIIDINFTERSDKRTLLHTACYFNNLTVVRFILLFYRAAQIDLEDKYGQTPLDLAVERQHGEIIETFEAFKVVTCTL</sequence>
<dbReference type="AlphaFoldDB" id="X6P065"/>
<dbReference type="Gene3D" id="1.25.40.20">
    <property type="entry name" value="Ankyrin repeat-containing domain"/>
    <property type="match status" value="1"/>
</dbReference>
<dbReference type="OrthoDB" id="194358at2759"/>
<dbReference type="SMART" id="SM00248">
    <property type="entry name" value="ANK"/>
    <property type="match status" value="2"/>
</dbReference>
<accession>X6P065</accession>
<protein>
    <submittedName>
        <fullName evidence="1">Uncharacterized protein</fullName>
    </submittedName>
</protein>
<comment type="caution">
    <text evidence="1">The sequence shown here is derived from an EMBL/GenBank/DDBJ whole genome shotgun (WGS) entry which is preliminary data.</text>
</comment>
<dbReference type="EMBL" id="ASPP01004582">
    <property type="protein sequence ID" value="ETO31950.1"/>
    <property type="molecule type" value="Genomic_DNA"/>
</dbReference>
<dbReference type="SUPFAM" id="SSF48403">
    <property type="entry name" value="Ankyrin repeat"/>
    <property type="match status" value="1"/>
</dbReference>
<proteinExistence type="predicted"/>
<organism evidence="1 2">
    <name type="scientific">Reticulomyxa filosa</name>
    <dbReference type="NCBI Taxonomy" id="46433"/>
    <lineage>
        <taxon>Eukaryota</taxon>
        <taxon>Sar</taxon>
        <taxon>Rhizaria</taxon>
        <taxon>Retaria</taxon>
        <taxon>Foraminifera</taxon>
        <taxon>Monothalamids</taxon>
        <taxon>Reticulomyxidae</taxon>
        <taxon>Reticulomyxa</taxon>
    </lineage>
</organism>
<dbReference type="InterPro" id="IPR002110">
    <property type="entry name" value="Ankyrin_rpt"/>
</dbReference>
<reference evidence="1 2" key="1">
    <citation type="journal article" date="2013" name="Curr. Biol.">
        <title>The Genome of the Foraminiferan Reticulomyxa filosa.</title>
        <authorList>
            <person name="Glockner G."/>
            <person name="Hulsmann N."/>
            <person name="Schleicher M."/>
            <person name="Noegel A.A."/>
            <person name="Eichinger L."/>
            <person name="Gallinger C."/>
            <person name="Pawlowski J."/>
            <person name="Sierra R."/>
            <person name="Euteneuer U."/>
            <person name="Pillet L."/>
            <person name="Moustafa A."/>
            <person name="Platzer M."/>
            <person name="Groth M."/>
            <person name="Szafranski K."/>
            <person name="Schliwa M."/>
        </authorList>
    </citation>
    <scope>NUCLEOTIDE SEQUENCE [LARGE SCALE GENOMIC DNA]</scope>
</reference>
<evidence type="ECO:0000313" key="1">
    <source>
        <dbReference type="EMBL" id="ETO31950.1"/>
    </source>
</evidence>
<dbReference type="Proteomes" id="UP000023152">
    <property type="component" value="Unassembled WGS sequence"/>
</dbReference>
<gene>
    <name evidence="1" type="ORF">RFI_05167</name>
</gene>
<name>X6P065_RETFI</name>